<keyword evidence="2" id="KW-1185">Reference proteome</keyword>
<proteinExistence type="predicted"/>
<accession>A0A1Q9F523</accession>
<evidence type="ECO:0000313" key="2">
    <source>
        <dbReference type="Proteomes" id="UP000186817"/>
    </source>
</evidence>
<dbReference type="AlphaFoldDB" id="A0A1Q9F523"/>
<sequence length="466" mass="51284">MSNKFDGGIFGSSEGHLIVVVMSAKRRGQEVKMDRRSVWPGVGLAIALLLTLQSTVPASPWGRSLVSLPEAVKKVSASAVHAVLPEAELLGKPHLIGFYAEQSMEAKRMRFLGDLLEKELPGTKIVWLEAWDNPLNERLRATIDLRNQCGGVPYLFNRKTGKVLCGVVAYDKLRAWAQGLGGDARIYRDLGECLTQAATFDKTLECSEISGSHMFHQPHGTARNTSQDERHIAMGGAFQTLVVPAILEAIVGMFLVVQAKKLELRQDKEGTGVTVVGIAGMIFAQTLIVFAANPRRIPKEALILLKTALCVFSLYVIVTTAEKKKMSWAFWFMFLLYAISAVPVCITIYSVSRHGKSTDRSRLQELSHSERAGMHGRCERAAASTKIDMDRNAVATEEEAWRRFDEAIAALRCARHADQAKAPDDELLANLESLSAPFRGSSRVLIVSCGGQTICEFDFHVQQRSG</sequence>
<dbReference type="Proteomes" id="UP000186817">
    <property type="component" value="Unassembled WGS sequence"/>
</dbReference>
<evidence type="ECO:0000313" key="1">
    <source>
        <dbReference type="EMBL" id="OLQ14747.1"/>
    </source>
</evidence>
<reference evidence="1 2" key="1">
    <citation type="submission" date="2016-02" db="EMBL/GenBank/DDBJ databases">
        <title>Genome analysis of coral dinoflagellate symbionts highlights evolutionary adaptations to a symbiotic lifestyle.</title>
        <authorList>
            <person name="Aranda M."/>
            <person name="Li Y."/>
            <person name="Liew Y.J."/>
            <person name="Baumgarten S."/>
            <person name="Simakov O."/>
            <person name="Wilson M."/>
            <person name="Piel J."/>
            <person name="Ashoor H."/>
            <person name="Bougouffa S."/>
            <person name="Bajic V.B."/>
            <person name="Ryu T."/>
            <person name="Ravasi T."/>
            <person name="Bayer T."/>
            <person name="Micklem G."/>
            <person name="Kim H."/>
            <person name="Bhak J."/>
            <person name="Lajeunesse T.C."/>
            <person name="Voolstra C.R."/>
        </authorList>
    </citation>
    <scope>NUCLEOTIDE SEQUENCE [LARGE SCALE GENOMIC DNA]</scope>
    <source>
        <strain evidence="1 2">CCMP2467</strain>
    </source>
</reference>
<dbReference type="EMBL" id="LSRX01000011">
    <property type="protein sequence ID" value="OLQ14747.1"/>
    <property type="molecule type" value="Genomic_DNA"/>
</dbReference>
<organism evidence="1 2">
    <name type="scientific">Symbiodinium microadriaticum</name>
    <name type="common">Dinoflagellate</name>
    <name type="synonym">Zooxanthella microadriatica</name>
    <dbReference type="NCBI Taxonomy" id="2951"/>
    <lineage>
        <taxon>Eukaryota</taxon>
        <taxon>Sar</taxon>
        <taxon>Alveolata</taxon>
        <taxon>Dinophyceae</taxon>
        <taxon>Suessiales</taxon>
        <taxon>Symbiodiniaceae</taxon>
        <taxon>Symbiodinium</taxon>
    </lineage>
</organism>
<gene>
    <name evidence="1" type="ORF">AK812_SmicGene1068</name>
</gene>
<comment type="caution">
    <text evidence="1">The sequence shown here is derived from an EMBL/GenBank/DDBJ whole genome shotgun (WGS) entry which is preliminary data.</text>
</comment>
<protein>
    <submittedName>
        <fullName evidence="1">Uncharacterized protein</fullName>
    </submittedName>
</protein>
<dbReference type="OrthoDB" id="412254at2759"/>
<name>A0A1Q9F523_SYMMI</name>